<dbReference type="Proteomes" id="UP000054845">
    <property type="component" value="Unassembled WGS sequence"/>
</dbReference>
<dbReference type="EMBL" id="CCYA01000238">
    <property type="protein sequence ID" value="CEH14044.1"/>
    <property type="molecule type" value="Genomic_DNA"/>
</dbReference>
<organism evidence="1 2">
    <name type="scientific">Ceraceosorus bombacis</name>
    <dbReference type="NCBI Taxonomy" id="401625"/>
    <lineage>
        <taxon>Eukaryota</taxon>
        <taxon>Fungi</taxon>
        <taxon>Dikarya</taxon>
        <taxon>Basidiomycota</taxon>
        <taxon>Ustilaginomycotina</taxon>
        <taxon>Exobasidiomycetes</taxon>
        <taxon>Ceraceosorales</taxon>
        <taxon>Ceraceosoraceae</taxon>
        <taxon>Ceraceosorus</taxon>
    </lineage>
</organism>
<name>A0A0P1BEJ6_9BASI</name>
<proteinExistence type="predicted"/>
<evidence type="ECO:0000313" key="1">
    <source>
        <dbReference type="EMBL" id="CEH14044.1"/>
    </source>
</evidence>
<accession>A0A0P1BEJ6</accession>
<evidence type="ECO:0000313" key="2">
    <source>
        <dbReference type="Proteomes" id="UP000054845"/>
    </source>
</evidence>
<reference evidence="2" key="1">
    <citation type="submission" date="2014-09" db="EMBL/GenBank/DDBJ databases">
        <authorList>
            <person name="Sharma Rahul"/>
            <person name="Thines Marco"/>
        </authorList>
    </citation>
    <scope>NUCLEOTIDE SEQUENCE [LARGE SCALE GENOMIC DNA]</scope>
</reference>
<sequence>MIQSCFKAIPKTTNRQQRALIMDNLHLWASTLTLPAQAIERRRAYNVGTVHCQLRLHSEAIYKQLNINRHFADNLPLTGPYLFGRTVTRVLKRMADTFAFGHGKVYRRYLEPLRHPDVRGAHMPIWQREIWCRPTHIQRQIQTRGLLLAAPWASMAVNMPAQETCMEPHVDDHNAEWGLCTIASAGHYTGGKLIIHPADIQIATRPVIDTVSFPSAKLIHSNTQATVYRMSMIGSTSSNILGHLATLPALDDYPQWPAHFWQD</sequence>
<dbReference type="Gene3D" id="3.60.130.30">
    <property type="match status" value="1"/>
</dbReference>
<keyword evidence="2" id="KW-1185">Reference proteome</keyword>
<dbReference type="AlphaFoldDB" id="A0A0P1BEJ6"/>
<protein>
    <submittedName>
        <fullName evidence="1">Uncharacterized protein</fullName>
    </submittedName>
</protein>
<dbReference type="OrthoDB" id="3202607at2759"/>